<dbReference type="GO" id="GO:0005524">
    <property type="term" value="F:ATP binding"/>
    <property type="evidence" value="ECO:0007669"/>
    <property type="project" value="UniProtKB-KW"/>
</dbReference>
<organism evidence="11 12">
    <name type="scientific">Halteria grandinella</name>
    <dbReference type="NCBI Taxonomy" id="5974"/>
    <lineage>
        <taxon>Eukaryota</taxon>
        <taxon>Sar</taxon>
        <taxon>Alveolata</taxon>
        <taxon>Ciliophora</taxon>
        <taxon>Intramacronucleata</taxon>
        <taxon>Spirotrichea</taxon>
        <taxon>Stichotrichia</taxon>
        <taxon>Sporadotrichida</taxon>
        <taxon>Halteriidae</taxon>
        <taxon>Halteria</taxon>
    </lineage>
</organism>
<keyword evidence="3" id="KW-0808">Transferase</keyword>
<dbReference type="EMBL" id="RRYP01008634">
    <property type="protein sequence ID" value="TNV79650.1"/>
    <property type="molecule type" value="Genomic_DNA"/>
</dbReference>
<dbReference type="GO" id="GO:0007165">
    <property type="term" value="P:signal transduction"/>
    <property type="evidence" value="ECO:0007669"/>
    <property type="project" value="TreeGrafter"/>
</dbReference>
<dbReference type="InterPro" id="IPR001772">
    <property type="entry name" value="KA1_dom"/>
</dbReference>
<dbReference type="OrthoDB" id="5987198at2759"/>
<feature type="domain" description="Protein kinase" evidence="9">
    <location>
        <begin position="8"/>
        <end position="277"/>
    </location>
</feature>
<evidence type="ECO:0000256" key="1">
    <source>
        <dbReference type="ARBA" id="ARBA00012513"/>
    </source>
</evidence>
<dbReference type="Gene3D" id="1.10.510.10">
    <property type="entry name" value="Transferase(Phosphotransferase) domain 1"/>
    <property type="match status" value="1"/>
</dbReference>
<dbReference type="EC" id="2.7.11.1" evidence="1"/>
<keyword evidence="5" id="KW-0418">Kinase</keyword>
<comment type="catalytic activity">
    <reaction evidence="8">
        <text>L-seryl-[protein] + ATP = O-phospho-L-seryl-[protein] + ADP + H(+)</text>
        <dbReference type="Rhea" id="RHEA:17989"/>
        <dbReference type="Rhea" id="RHEA-COMP:9863"/>
        <dbReference type="Rhea" id="RHEA-COMP:11604"/>
        <dbReference type="ChEBI" id="CHEBI:15378"/>
        <dbReference type="ChEBI" id="CHEBI:29999"/>
        <dbReference type="ChEBI" id="CHEBI:30616"/>
        <dbReference type="ChEBI" id="CHEBI:83421"/>
        <dbReference type="ChEBI" id="CHEBI:456216"/>
        <dbReference type="EC" id="2.7.11.1"/>
    </reaction>
</comment>
<dbReference type="AlphaFoldDB" id="A0A8J8NSE3"/>
<evidence type="ECO:0000256" key="2">
    <source>
        <dbReference type="ARBA" id="ARBA00022527"/>
    </source>
</evidence>
<protein>
    <recommendedName>
        <fullName evidence="1">non-specific serine/threonine protein kinase</fullName>
        <ecNumber evidence="1">2.7.11.1</ecNumber>
    </recommendedName>
</protein>
<reference evidence="11" key="1">
    <citation type="submission" date="2019-06" db="EMBL/GenBank/DDBJ databases">
        <authorList>
            <person name="Zheng W."/>
        </authorList>
    </citation>
    <scope>NUCLEOTIDE SEQUENCE</scope>
    <source>
        <strain evidence="11">QDHG01</strain>
    </source>
</reference>
<feature type="domain" description="KA1" evidence="10">
    <location>
        <begin position="462"/>
        <end position="511"/>
    </location>
</feature>
<evidence type="ECO:0000256" key="6">
    <source>
        <dbReference type="ARBA" id="ARBA00022840"/>
    </source>
</evidence>
<evidence type="ECO:0000256" key="5">
    <source>
        <dbReference type="ARBA" id="ARBA00022777"/>
    </source>
</evidence>
<dbReference type="GO" id="GO:0004674">
    <property type="term" value="F:protein serine/threonine kinase activity"/>
    <property type="evidence" value="ECO:0007669"/>
    <property type="project" value="UniProtKB-KW"/>
</dbReference>
<proteinExistence type="predicted"/>
<comment type="catalytic activity">
    <reaction evidence="7">
        <text>L-threonyl-[protein] + ATP = O-phospho-L-threonyl-[protein] + ADP + H(+)</text>
        <dbReference type="Rhea" id="RHEA:46608"/>
        <dbReference type="Rhea" id="RHEA-COMP:11060"/>
        <dbReference type="Rhea" id="RHEA-COMP:11605"/>
        <dbReference type="ChEBI" id="CHEBI:15378"/>
        <dbReference type="ChEBI" id="CHEBI:30013"/>
        <dbReference type="ChEBI" id="CHEBI:30616"/>
        <dbReference type="ChEBI" id="CHEBI:61977"/>
        <dbReference type="ChEBI" id="CHEBI:456216"/>
        <dbReference type="EC" id="2.7.11.1"/>
    </reaction>
</comment>
<evidence type="ECO:0000256" key="3">
    <source>
        <dbReference type="ARBA" id="ARBA00022679"/>
    </source>
</evidence>
<keyword evidence="12" id="KW-1185">Reference proteome</keyword>
<evidence type="ECO:0000256" key="7">
    <source>
        <dbReference type="ARBA" id="ARBA00047899"/>
    </source>
</evidence>
<comment type="caution">
    <text evidence="11">The sequence shown here is derived from an EMBL/GenBank/DDBJ whole genome shotgun (WGS) entry which is preliminary data.</text>
</comment>
<evidence type="ECO:0000313" key="11">
    <source>
        <dbReference type="EMBL" id="TNV79650.1"/>
    </source>
</evidence>
<evidence type="ECO:0000256" key="8">
    <source>
        <dbReference type="ARBA" id="ARBA00048679"/>
    </source>
</evidence>
<evidence type="ECO:0000259" key="9">
    <source>
        <dbReference type="PROSITE" id="PS50011"/>
    </source>
</evidence>
<dbReference type="InterPro" id="IPR000719">
    <property type="entry name" value="Prot_kinase_dom"/>
</dbReference>
<evidence type="ECO:0000259" key="10">
    <source>
        <dbReference type="PROSITE" id="PS50032"/>
    </source>
</evidence>
<dbReference type="Proteomes" id="UP000785679">
    <property type="component" value="Unassembled WGS sequence"/>
</dbReference>
<dbReference type="Pfam" id="PF00069">
    <property type="entry name" value="Pkinase"/>
    <property type="match status" value="1"/>
</dbReference>
<dbReference type="SMART" id="SM00220">
    <property type="entry name" value="S_TKc"/>
    <property type="match status" value="1"/>
</dbReference>
<accession>A0A8J8NSE3</accession>
<gene>
    <name evidence="11" type="ORF">FGO68_gene15454</name>
</gene>
<keyword evidence="4" id="KW-0547">Nucleotide-binding</keyword>
<dbReference type="PANTHER" id="PTHR43895">
    <property type="entry name" value="CALCIUM/CALMODULIN-DEPENDENT PROTEIN KINASE KINASE-RELATED"/>
    <property type="match status" value="1"/>
</dbReference>
<dbReference type="PROSITE" id="PS50011">
    <property type="entry name" value="PROTEIN_KINASE_DOM"/>
    <property type="match status" value="1"/>
</dbReference>
<dbReference type="SUPFAM" id="SSF56112">
    <property type="entry name" value="Protein kinase-like (PK-like)"/>
    <property type="match status" value="1"/>
</dbReference>
<dbReference type="PROSITE" id="PS50032">
    <property type="entry name" value="KA1"/>
    <property type="match status" value="1"/>
</dbReference>
<keyword evidence="6" id="KW-0067">ATP-binding</keyword>
<dbReference type="PROSITE" id="PS00108">
    <property type="entry name" value="PROTEIN_KINASE_ST"/>
    <property type="match status" value="1"/>
</dbReference>
<name>A0A8J8NSE3_HALGN</name>
<keyword evidence="2" id="KW-0723">Serine/threonine-protein kinase</keyword>
<dbReference type="CDD" id="cd00180">
    <property type="entry name" value="PKc"/>
    <property type="match status" value="1"/>
</dbReference>
<dbReference type="InterPro" id="IPR011009">
    <property type="entry name" value="Kinase-like_dom_sf"/>
</dbReference>
<evidence type="ECO:0000256" key="4">
    <source>
        <dbReference type="ARBA" id="ARBA00022741"/>
    </source>
</evidence>
<evidence type="ECO:0000313" key="12">
    <source>
        <dbReference type="Proteomes" id="UP000785679"/>
    </source>
</evidence>
<dbReference type="PANTHER" id="PTHR43895:SF32">
    <property type="entry name" value="SERINE_THREONINE-PROTEIN KINASE CHK1"/>
    <property type="match status" value="1"/>
</dbReference>
<sequence>MDWEKVRFLIIEEIAQSSCGKVCIAKKADTLQLAVVKIALNQKDRASLALEQTAYNLLSPIHPNILQPLEYNDEEQVCYLATELAKAKNLIEYLQTCQFYDKDIIHREKWVRFFIRQIIEGLSYIHAKGMTHRDMKVDNILLDYTTEGEGTLKALICDFGMAKFTDEQTKPVYGQRYGPPEKFPGALHPFSGAKADVFACAFILLALLTRKMLSSGEQALSKSYGYFLQYKGKASIVWEKLLGIVPTAGLQDLFDKMIEYNSEARIGIEEIKEHPWYVSDELPTAEKVKAEVERIHGYIYSNVITPWMHRTAFPEQRHIKGTHVTTFPMGLGGAAERGVFDDDTEFVSFETEDYHQLASALLSEDRSILPYTRAQFVWTQFPLPDHLQPHEILARLLTIQQHMSDIEGIDLFSVKLSPENKLSAMVQQLEPLPQPVVFQLSELLDTPTETAIQQRKLLEGSEEKVKDFPTIDVRVMKSEEDGQIIVQLKRLKGDIFEFQTLYKKIFRLLRLNQG</sequence>
<dbReference type="InterPro" id="IPR008271">
    <property type="entry name" value="Ser/Thr_kinase_AS"/>
</dbReference>